<reference evidence="1 2" key="1">
    <citation type="submission" date="2024-09" db="EMBL/GenBank/DDBJ databases">
        <authorList>
            <person name="Sun Q."/>
            <person name="Mori K."/>
        </authorList>
    </citation>
    <scope>NUCLEOTIDE SEQUENCE [LARGE SCALE GENOMIC DNA]</scope>
    <source>
        <strain evidence="1 2">CCM 7792</strain>
    </source>
</reference>
<evidence type="ECO:0000313" key="1">
    <source>
        <dbReference type="EMBL" id="MFC0252574.1"/>
    </source>
</evidence>
<evidence type="ECO:0008006" key="3">
    <source>
        <dbReference type="Google" id="ProtNLM"/>
    </source>
</evidence>
<organism evidence="1 2">
    <name type="scientific">Massilia consociata</name>
    <dbReference type="NCBI Taxonomy" id="760117"/>
    <lineage>
        <taxon>Bacteria</taxon>
        <taxon>Pseudomonadati</taxon>
        <taxon>Pseudomonadota</taxon>
        <taxon>Betaproteobacteria</taxon>
        <taxon>Burkholderiales</taxon>
        <taxon>Oxalobacteraceae</taxon>
        <taxon>Telluria group</taxon>
        <taxon>Massilia</taxon>
    </lineage>
</organism>
<dbReference type="RefSeq" id="WP_379679358.1">
    <property type="nucleotide sequence ID" value="NZ_JBHLWP010000011.1"/>
</dbReference>
<name>A0ABV6FGB5_9BURK</name>
<protein>
    <recommendedName>
        <fullName evidence="3">DUF3592 domain-containing protein</fullName>
    </recommendedName>
</protein>
<evidence type="ECO:0000313" key="2">
    <source>
        <dbReference type="Proteomes" id="UP001589773"/>
    </source>
</evidence>
<sequence length="133" mass="15360">MDLILTLLFVALAVWHGWRRFKSGIYYGGDRSILVRVDEEFRQLRVSSERRDMCFDGRTAHIVKQNEEGRADGDGANYVVVRVFRYARNPQGEYFYFISEGNGRPYFKHISQQNAKIALGKRYIAPSSTPSFG</sequence>
<accession>A0ABV6FGB5</accession>
<gene>
    <name evidence="1" type="ORF">ACFFJK_11810</name>
</gene>
<dbReference type="Proteomes" id="UP001589773">
    <property type="component" value="Unassembled WGS sequence"/>
</dbReference>
<keyword evidence="2" id="KW-1185">Reference proteome</keyword>
<dbReference type="EMBL" id="JBHLWP010000011">
    <property type="protein sequence ID" value="MFC0252574.1"/>
    <property type="molecule type" value="Genomic_DNA"/>
</dbReference>
<proteinExistence type="predicted"/>
<comment type="caution">
    <text evidence="1">The sequence shown here is derived from an EMBL/GenBank/DDBJ whole genome shotgun (WGS) entry which is preliminary data.</text>
</comment>